<organism evidence="6 7">
    <name type="scientific">Caenorhabditis tropicalis</name>
    <dbReference type="NCBI Taxonomy" id="1561998"/>
    <lineage>
        <taxon>Eukaryota</taxon>
        <taxon>Metazoa</taxon>
        <taxon>Ecdysozoa</taxon>
        <taxon>Nematoda</taxon>
        <taxon>Chromadorea</taxon>
        <taxon>Rhabditida</taxon>
        <taxon>Rhabditina</taxon>
        <taxon>Rhabditomorpha</taxon>
        <taxon>Rhabditoidea</taxon>
        <taxon>Rhabditidae</taxon>
        <taxon>Peloderinae</taxon>
        <taxon>Caenorhabditis</taxon>
    </lineage>
</organism>
<dbReference type="Pfam" id="PF10292">
    <property type="entry name" value="7TM_GPCR_Srab"/>
    <property type="match status" value="1"/>
</dbReference>
<evidence type="ECO:0000256" key="1">
    <source>
        <dbReference type="ARBA" id="ARBA00004141"/>
    </source>
</evidence>
<evidence type="ECO:0000313" key="7">
    <source>
        <dbReference type="WBParaSite" id="Csp11.Scaffold629.g14229.t1"/>
    </source>
</evidence>
<keyword evidence="4 5" id="KW-0472">Membrane</keyword>
<dbReference type="PANTHER" id="PTHR46561">
    <property type="entry name" value="SERPENTINE RECEPTOR, CLASS AB (CLASS A-LIKE)-RELATED"/>
    <property type="match status" value="1"/>
</dbReference>
<keyword evidence="6" id="KW-1185">Reference proteome</keyword>
<feature type="transmembrane region" description="Helical" evidence="5">
    <location>
        <begin position="153"/>
        <end position="173"/>
    </location>
</feature>
<keyword evidence="2 5" id="KW-0812">Transmembrane</keyword>
<keyword evidence="3 5" id="KW-1133">Transmembrane helix</keyword>
<dbReference type="InterPro" id="IPR019408">
    <property type="entry name" value="7TM_GPCR_serpentine_rcpt_Srab"/>
</dbReference>
<comment type="subcellular location">
    <subcellularLocation>
        <location evidence="1">Membrane</location>
        <topology evidence="1">Multi-pass membrane protein</topology>
    </subcellularLocation>
</comment>
<dbReference type="PANTHER" id="PTHR46561:SF2">
    <property type="entry name" value="G_PROTEIN_RECEP_F1_2 DOMAIN-CONTAINING PROTEIN"/>
    <property type="match status" value="1"/>
</dbReference>
<evidence type="ECO:0000256" key="2">
    <source>
        <dbReference type="ARBA" id="ARBA00022692"/>
    </source>
</evidence>
<dbReference type="WBParaSite" id="Csp11.Scaffold629.g14229.t1">
    <property type="protein sequence ID" value="Csp11.Scaffold629.g14229.t1"/>
    <property type="gene ID" value="Csp11.Scaffold629.g14229"/>
</dbReference>
<sequence length="200" mass="23107">MSSNCDLMKDIATFPPLSALLFSFLLLSVFLIPLMGWLIVRIAKNQLYHLNTRILLIVHCAGILVHCLDRCFSLRLFLNIGMFVAIYTMPTLVVERCLATSRVSTYQTNRTAWTWLLMFQLCLSTWFLGLIYSQTTFGGTAIYCIAAREAIPFNMILAFTMSIIVQTASYSGFRYLVYKNQVCYYYQIMYTNQRSKMKTH</sequence>
<feature type="transmembrane region" description="Helical" evidence="5">
    <location>
        <begin position="72"/>
        <end position="94"/>
    </location>
</feature>
<feature type="transmembrane region" description="Helical" evidence="5">
    <location>
        <begin position="20"/>
        <end position="40"/>
    </location>
</feature>
<protein>
    <submittedName>
        <fullName evidence="7">G_PROTEIN_RECEP_F1_2 domain-containing protein</fullName>
    </submittedName>
</protein>
<dbReference type="STRING" id="1561998.A0A1I7U2M9"/>
<evidence type="ECO:0000256" key="3">
    <source>
        <dbReference type="ARBA" id="ARBA00022989"/>
    </source>
</evidence>
<feature type="transmembrane region" description="Helical" evidence="5">
    <location>
        <begin position="115"/>
        <end position="133"/>
    </location>
</feature>
<dbReference type="AlphaFoldDB" id="A0A1I7U2M9"/>
<reference evidence="7" key="1">
    <citation type="submission" date="2016-11" db="UniProtKB">
        <authorList>
            <consortium name="WormBaseParasite"/>
        </authorList>
    </citation>
    <scope>IDENTIFICATION</scope>
</reference>
<dbReference type="eggNOG" id="ENOG502TGZQ">
    <property type="taxonomic scope" value="Eukaryota"/>
</dbReference>
<evidence type="ECO:0000256" key="5">
    <source>
        <dbReference type="SAM" id="Phobius"/>
    </source>
</evidence>
<evidence type="ECO:0000256" key="4">
    <source>
        <dbReference type="ARBA" id="ARBA00023136"/>
    </source>
</evidence>
<feature type="transmembrane region" description="Helical" evidence="5">
    <location>
        <begin position="47"/>
        <end position="66"/>
    </location>
</feature>
<proteinExistence type="predicted"/>
<dbReference type="Proteomes" id="UP000095282">
    <property type="component" value="Unplaced"/>
</dbReference>
<dbReference type="GO" id="GO:0016020">
    <property type="term" value="C:membrane"/>
    <property type="evidence" value="ECO:0007669"/>
    <property type="project" value="UniProtKB-SubCell"/>
</dbReference>
<accession>A0A1I7U2M9</accession>
<evidence type="ECO:0000313" key="6">
    <source>
        <dbReference type="Proteomes" id="UP000095282"/>
    </source>
</evidence>
<dbReference type="InterPro" id="IPR053286">
    <property type="entry name" value="Nematode_rcpt-like_srab"/>
</dbReference>
<name>A0A1I7U2M9_9PELO</name>